<comment type="caution">
    <text evidence="2">The sequence shown here is derived from an EMBL/GenBank/DDBJ whole genome shotgun (WGS) entry which is preliminary data.</text>
</comment>
<dbReference type="OrthoDB" id="41078at2759"/>
<dbReference type="SUPFAM" id="SSF50249">
    <property type="entry name" value="Nucleic acid-binding proteins"/>
    <property type="match status" value="1"/>
</dbReference>
<feature type="domain" description="Translation initiation factor 5A C-terminal" evidence="1">
    <location>
        <begin position="119"/>
        <end position="177"/>
    </location>
</feature>
<sequence>MSGLEDRCVMFHDAAMGTGKSKGSAKEIAALRKFLHKNQTQRFTDKATSRLFDTIQLYCKNDVVALEDREGLLEDALKMPFTVFTTKQKKTMLKWIEELRGTTGSGGKPSKKHSKAIKFSVIDLDADNKKFSLMQEESGDTFEDLPLPEGALGNQIKTAFETTEDAVDVEATLDNGKITVHTLGA</sequence>
<dbReference type="AlphaFoldDB" id="A0A9N8E919"/>
<organism evidence="2 3">
    <name type="scientific">Seminavis robusta</name>
    <dbReference type="NCBI Taxonomy" id="568900"/>
    <lineage>
        <taxon>Eukaryota</taxon>
        <taxon>Sar</taxon>
        <taxon>Stramenopiles</taxon>
        <taxon>Ochrophyta</taxon>
        <taxon>Bacillariophyta</taxon>
        <taxon>Bacillariophyceae</taxon>
        <taxon>Bacillariophycidae</taxon>
        <taxon>Naviculales</taxon>
        <taxon>Naviculaceae</taxon>
        <taxon>Seminavis</taxon>
    </lineage>
</organism>
<evidence type="ECO:0000313" key="3">
    <source>
        <dbReference type="Proteomes" id="UP001153069"/>
    </source>
</evidence>
<proteinExistence type="predicted"/>
<evidence type="ECO:0000259" key="1">
    <source>
        <dbReference type="Pfam" id="PF01287"/>
    </source>
</evidence>
<keyword evidence="3" id="KW-1185">Reference proteome</keyword>
<dbReference type="Proteomes" id="UP001153069">
    <property type="component" value="Unassembled WGS sequence"/>
</dbReference>
<dbReference type="Gene3D" id="2.40.50.140">
    <property type="entry name" value="Nucleic acid-binding proteins"/>
    <property type="match status" value="1"/>
</dbReference>
<dbReference type="EMBL" id="CAICTM010000642">
    <property type="protein sequence ID" value="CAB9514265.1"/>
    <property type="molecule type" value="Genomic_DNA"/>
</dbReference>
<dbReference type="GO" id="GO:0003723">
    <property type="term" value="F:RNA binding"/>
    <property type="evidence" value="ECO:0007669"/>
    <property type="project" value="InterPro"/>
</dbReference>
<dbReference type="InterPro" id="IPR020189">
    <property type="entry name" value="IF5A_C"/>
</dbReference>
<accession>A0A9N8E919</accession>
<reference evidence="2" key="1">
    <citation type="submission" date="2020-06" db="EMBL/GenBank/DDBJ databases">
        <authorList>
            <consortium name="Plant Systems Biology data submission"/>
        </authorList>
    </citation>
    <scope>NUCLEOTIDE SEQUENCE</scope>
    <source>
        <strain evidence="2">D6</strain>
    </source>
</reference>
<dbReference type="GO" id="GO:0045901">
    <property type="term" value="P:positive regulation of translational elongation"/>
    <property type="evidence" value="ECO:0007669"/>
    <property type="project" value="InterPro"/>
</dbReference>
<dbReference type="Pfam" id="PF01287">
    <property type="entry name" value="eIF-5a"/>
    <property type="match status" value="1"/>
</dbReference>
<name>A0A9N8E919_9STRA</name>
<protein>
    <recommendedName>
        <fullName evidence="1">Translation initiation factor 5A C-terminal domain-containing protein</fullName>
    </recommendedName>
</protein>
<dbReference type="GO" id="GO:0045905">
    <property type="term" value="P:positive regulation of translational termination"/>
    <property type="evidence" value="ECO:0007669"/>
    <property type="project" value="InterPro"/>
</dbReference>
<dbReference type="GO" id="GO:0003746">
    <property type="term" value="F:translation elongation factor activity"/>
    <property type="evidence" value="ECO:0007669"/>
    <property type="project" value="InterPro"/>
</dbReference>
<evidence type="ECO:0000313" key="2">
    <source>
        <dbReference type="EMBL" id="CAB9514265.1"/>
    </source>
</evidence>
<gene>
    <name evidence="2" type="ORF">SEMRO_643_G180240.1</name>
</gene>
<dbReference type="InterPro" id="IPR012340">
    <property type="entry name" value="NA-bd_OB-fold"/>
</dbReference>
<dbReference type="GO" id="GO:0043022">
    <property type="term" value="F:ribosome binding"/>
    <property type="evidence" value="ECO:0007669"/>
    <property type="project" value="InterPro"/>
</dbReference>